<dbReference type="Proteomes" id="UP000216446">
    <property type="component" value="Unassembled WGS sequence"/>
</dbReference>
<reference evidence="2 3" key="1">
    <citation type="submission" date="2016-11" db="EMBL/GenBank/DDBJ databases">
        <title>Study of marine rhodopsin-containing bacteria.</title>
        <authorList>
            <person name="Yoshizawa S."/>
            <person name="Kumagai Y."/>
            <person name="Kogure K."/>
        </authorList>
    </citation>
    <scope>NUCLEOTIDE SEQUENCE [LARGE SCALE GENOMIC DNA]</scope>
    <source>
        <strain evidence="2 3">SG-29</strain>
    </source>
</reference>
<keyword evidence="1" id="KW-1133">Transmembrane helix</keyword>
<sequence length="64" mass="6776">MLVKALVLVAPVVAVVCGVVILVERSNLESPGFLEQSQSKRAKVAKAVFTATAALLFAAFIFGW</sequence>
<comment type="caution">
    <text evidence="2">The sequence shown here is derived from an EMBL/GenBank/DDBJ whole genome shotgun (WGS) entry which is preliminary data.</text>
</comment>
<evidence type="ECO:0000256" key="1">
    <source>
        <dbReference type="SAM" id="Phobius"/>
    </source>
</evidence>
<protein>
    <submittedName>
        <fullName evidence="2">Uncharacterized protein</fullName>
    </submittedName>
</protein>
<dbReference type="InParanoid" id="A0A259TVB5"/>
<dbReference type="EMBL" id="MQWB01000001">
    <property type="protein sequence ID" value="OZC01671.1"/>
    <property type="molecule type" value="Genomic_DNA"/>
</dbReference>
<proteinExistence type="predicted"/>
<keyword evidence="1" id="KW-0812">Transmembrane</keyword>
<feature type="transmembrane region" description="Helical" evidence="1">
    <location>
        <begin position="44"/>
        <end position="63"/>
    </location>
</feature>
<keyword evidence="1" id="KW-0472">Membrane</keyword>
<dbReference type="AlphaFoldDB" id="A0A259TVB5"/>
<accession>A0A259TVB5</accession>
<evidence type="ECO:0000313" key="2">
    <source>
        <dbReference type="EMBL" id="OZC01671.1"/>
    </source>
</evidence>
<evidence type="ECO:0000313" key="3">
    <source>
        <dbReference type="Proteomes" id="UP000216446"/>
    </source>
</evidence>
<feature type="transmembrane region" description="Helical" evidence="1">
    <location>
        <begin position="6"/>
        <end position="23"/>
    </location>
</feature>
<organism evidence="2 3">
    <name type="scientific">Rubricoccus marinus</name>
    <dbReference type="NCBI Taxonomy" id="716817"/>
    <lineage>
        <taxon>Bacteria</taxon>
        <taxon>Pseudomonadati</taxon>
        <taxon>Rhodothermota</taxon>
        <taxon>Rhodothermia</taxon>
        <taxon>Rhodothermales</taxon>
        <taxon>Rubricoccaceae</taxon>
        <taxon>Rubricoccus</taxon>
    </lineage>
</organism>
<keyword evidence="3" id="KW-1185">Reference proteome</keyword>
<name>A0A259TVB5_9BACT</name>
<gene>
    <name evidence="2" type="ORF">BSZ36_00945</name>
</gene>